<name>A0ABP7A6X2_9ACTN</name>
<dbReference type="InterPro" id="IPR007863">
    <property type="entry name" value="Peptidase_M16_C"/>
</dbReference>
<dbReference type="PANTHER" id="PTHR11851:SF49">
    <property type="entry name" value="MITOCHONDRIAL-PROCESSING PEPTIDASE SUBUNIT ALPHA"/>
    <property type="match status" value="1"/>
</dbReference>
<evidence type="ECO:0000256" key="1">
    <source>
        <dbReference type="ARBA" id="ARBA00007261"/>
    </source>
</evidence>
<organism evidence="5 6">
    <name type="scientific">Microlunatus ginsengisoli</name>
    <dbReference type="NCBI Taxonomy" id="363863"/>
    <lineage>
        <taxon>Bacteria</taxon>
        <taxon>Bacillati</taxon>
        <taxon>Actinomycetota</taxon>
        <taxon>Actinomycetes</taxon>
        <taxon>Propionibacteriales</taxon>
        <taxon>Propionibacteriaceae</taxon>
        <taxon>Microlunatus</taxon>
    </lineage>
</organism>
<evidence type="ECO:0000259" key="3">
    <source>
        <dbReference type="Pfam" id="PF00675"/>
    </source>
</evidence>
<feature type="domain" description="Peptidase M16 C-terminal" evidence="4">
    <location>
        <begin position="184"/>
        <end position="358"/>
    </location>
</feature>
<evidence type="ECO:0000313" key="5">
    <source>
        <dbReference type="EMBL" id="GAA3626065.1"/>
    </source>
</evidence>
<dbReference type="RefSeq" id="WP_344806024.1">
    <property type="nucleotide sequence ID" value="NZ_BAABAB010000022.1"/>
</dbReference>
<evidence type="ECO:0000259" key="4">
    <source>
        <dbReference type="Pfam" id="PF05193"/>
    </source>
</evidence>
<accession>A0ABP7A6X2</accession>
<protein>
    <submittedName>
        <fullName evidence="5">Pitrilysin family protein</fullName>
    </submittedName>
</protein>
<comment type="caution">
    <text evidence="5">The sequence shown here is derived from an EMBL/GenBank/DDBJ whole genome shotgun (WGS) entry which is preliminary data.</text>
</comment>
<dbReference type="InterPro" id="IPR050361">
    <property type="entry name" value="MPP/UQCRC_Complex"/>
</dbReference>
<dbReference type="Proteomes" id="UP001501490">
    <property type="component" value="Unassembled WGS sequence"/>
</dbReference>
<dbReference type="Pfam" id="PF00675">
    <property type="entry name" value="Peptidase_M16"/>
    <property type="match status" value="1"/>
</dbReference>
<proteinExistence type="inferred from homology"/>
<dbReference type="InterPro" id="IPR011249">
    <property type="entry name" value="Metalloenz_LuxS/M16"/>
</dbReference>
<dbReference type="PANTHER" id="PTHR11851">
    <property type="entry name" value="METALLOPROTEASE"/>
    <property type="match status" value="1"/>
</dbReference>
<comment type="similarity">
    <text evidence="1">Belongs to the peptidase M16 family.</text>
</comment>
<feature type="region of interest" description="Disordered" evidence="2">
    <location>
        <begin position="226"/>
        <end position="247"/>
    </location>
</feature>
<sequence>MTAGPAQRRRRVAYRSGEIRSTVLPGGLRVVTEKMTGSRTFSVGAYVGVGSRNESPGLHGASHFLEHVLFKGTPSRSAEQISAAIDAVGGDLNAYTAKEHTGFYARVLDVDAELAVDVLTDMIGSSLIRAIDVESERAVILDEIAMHADDPAESVQELMAAGMFGEHGLGRPVIGSPESVSALDRRQVVGHWRRHYGPTSTVVAAAGNVSHERLVERLSTLALPAARAARGPRPTRTATRDTGQVVSRRRGTEQCSVVLALPGPAVFDDRRYPVGLLSAIVGGGMSSRLFVEVRERRGLTYGIDAGETSYSDAGLWTIEWQCSPEALPEIVAVVRGVLDDVAARGVTDEELTRAKGQLRGQTVLAYENPSARMGRLGTTALMGDERTLTEVLSRYEAVGAEDLQREAAELFGQPALLAVVGPRFDRRKVDRLLAR</sequence>
<evidence type="ECO:0000313" key="6">
    <source>
        <dbReference type="Proteomes" id="UP001501490"/>
    </source>
</evidence>
<dbReference type="Pfam" id="PF05193">
    <property type="entry name" value="Peptidase_M16_C"/>
    <property type="match status" value="1"/>
</dbReference>
<keyword evidence="6" id="KW-1185">Reference proteome</keyword>
<gene>
    <name evidence="5" type="ORF">GCM10022236_30410</name>
</gene>
<feature type="domain" description="Peptidase M16 N-terminal" evidence="3">
    <location>
        <begin position="29"/>
        <end position="175"/>
    </location>
</feature>
<dbReference type="InterPro" id="IPR011765">
    <property type="entry name" value="Pept_M16_N"/>
</dbReference>
<evidence type="ECO:0000256" key="2">
    <source>
        <dbReference type="SAM" id="MobiDB-lite"/>
    </source>
</evidence>
<reference evidence="6" key="1">
    <citation type="journal article" date="2019" name="Int. J. Syst. Evol. Microbiol.">
        <title>The Global Catalogue of Microorganisms (GCM) 10K type strain sequencing project: providing services to taxonomists for standard genome sequencing and annotation.</title>
        <authorList>
            <consortium name="The Broad Institute Genomics Platform"/>
            <consortium name="The Broad Institute Genome Sequencing Center for Infectious Disease"/>
            <person name="Wu L."/>
            <person name="Ma J."/>
        </authorList>
    </citation>
    <scope>NUCLEOTIDE SEQUENCE [LARGE SCALE GENOMIC DNA]</scope>
    <source>
        <strain evidence="6">JCM 16929</strain>
    </source>
</reference>
<dbReference type="Gene3D" id="3.30.830.10">
    <property type="entry name" value="Metalloenzyme, LuxS/M16 peptidase-like"/>
    <property type="match status" value="2"/>
</dbReference>
<dbReference type="SUPFAM" id="SSF63411">
    <property type="entry name" value="LuxS/MPP-like metallohydrolase"/>
    <property type="match status" value="2"/>
</dbReference>
<feature type="compositionally biased region" description="Low complexity" evidence="2">
    <location>
        <begin position="226"/>
        <end position="237"/>
    </location>
</feature>
<dbReference type="EMBL" id="BAABAB010000022">
    <property type="protein sequence ID" value="GAA3626065.1"/>
    <property type="molecule type" value="Genomic_DNA"/>
</dbReference>